<dbReference type="Pfam" id="PF25318">
    <property type="entry name" value="WHD_GDS1"/>
    <property type="match status" value="1"/>
</dbReference>
<dbReference type="InterPro" id="IPR057511">
    <property type="entry name" value="WH_GDS1"/>
</dbReference>
<keyword evidence="4" id="KW-1185">Reference proteome</keyword>
<proteinExistence type="predicted"/>
<dbReference type="OrthoDB" id="4150221at2759"/>
<gene>
    <name evidence="3" type="ORF">BS50DRAFT_484312</name>
</gene>
<name>A0A2T2P329_CORCC</name>
<protein>
    <recommendedName>
        <fullName evidence="2">GDS1 winged helix domain-containing protein</fullName>
    </recommendedName>
</protein>
<evidence type="ECO:0000313" key="3">
    <source>
        <dbReference type="EMBL" id="PSN72071.1"/>
    </source>
</evidence>
<feature type="region of interest" description="Disordered" evidence="1">
    <location>
        <begin position="1"/>
        <end position="95"/>
    </location>
</feature>
<dbReference type="STRING" id="1448308.A0A2T2P329"/>
<reference evidence="3 4" key="1">
    <citation type="journal article" date="2018" name="Front. Microbiol.">
        <title>Genome-Wide Analysis of Corynespora cassiicola Leaf Fall Disease Putative Effectors.</title>
        <authorList>
            <person name="Lopez D."/>
            <person name="Ribeiro S."/>
            <person name="Label P."/>
            <person name="Fumanal B."/>
            <person name="Venisse J.S."/>
            <person name="Kohler A."/>
            <person name="de Oliveira R.R."/>
            <person name="Labutti K."/>
            <person name="Lipzen A."/>
            <person name="Lail K."/>
            <person name="Bauer D."/>
            <person name="Ohm R.A."/>
            <person name="Barry K.W."/>
            <person name="Spatafora J."/>
            <person name="Grigoriev I.V."/>
            <person name="Martin F.M."/>
            <person name="Pujade-Renaud V."/>
        </authorList>
    </citation>
    <scope>NUCLEOTIDE SEQUENCE [LARGE SCALE GENOMIC DNA]</scope>
    <source>
        <strain evidence="3 4">Philippines</strain>
    </source>
</reference>
<feature type="compositionally biased region" description="Basic and acidic residues" evidence="1">
    <location>
        <begin position="282"/>
        <end position="294"/>
    </location>
</feature>
<dbReference type="Proteomes" id="UP000240883">
    <property type="component" value="Unassembled WGS sequence"/>
</dbReference>
<evidence type="ECO:0000256" key="1">
    <source>
        <dbReference type="SAM" id="MobiDB-lite"/>
    </source>
</evidence>
<sequence length="418" mass="45067">MGYNTRRKSLSLPSLGIAVPGAPRSARSPPATSDSQHVAKKQKRSHSNSNASTPPSPPRPSTLRFDDRPRSSAGRVADTPPPSPGGNGQTKIDTQGIDDTIVVGVIEQLQKTGNRPHLLKELAAVLSSTIPIVESSANPAAIISSRLATYLKRPWTALSRCPLDKKLVGTHPKRVYYFLTTCPHQPIPADAGNGPATARIISPSLSSAASEEEDLDARSRDRMSPSPELDLSDYDQDHAADPFANHTHPPTSVNIAHNRRAQSPPLEREEREFTQTASFLQEQKRTREAERERSSSASTASGVSVSTDITMDDVQVSVEETEESAARKNSETAAALFGHMDHVSSFQTSFASSPLLKPTVAMSVEMPPPVFRAGGTKGQLADADADADANANAEWGWPEMRSPENIELDELDDLLGEY</sequence>
<accession>A0A2T2P329</accession>
<feature type="region of interest" description="Disordered" evidence="1">
    <location>
        <begin position="193"/>
        <end position="308"/>
    </location>
</feature>
<dbReference type="EMBL" id="KZ678130">
    <property type="protein sequence ID" value="PSN72071.1"/>
    <property type="molecule type" value="Genomic_DNA"/>
</dbReference>
<feature type="compositionally biased region" description="Low complexity" evidence="1">
    <location>
        <begin position="18"/>
        <end position="35"/>
    </location>
</feature>
<dbReference type="AlphaFoldDB" id="A0A2T2P329"/>
<evidence type="ECO:0000259" key="2">
    <source>
        <dbReference type="Pfam" id="PF25318"/>
    </source>
</evidence>
<feature type="compositionally biased region" description="Low complexity" evidence="1">
    <location>
        <begin position="295"/>
        <end position="307"/>
    </location>
</feature>
<feature type="domain" description="GDS1 winged helix" evidence="2">
    <location>
        <begin position="92"/>
        <end position="186"/>
    </location>
</feature>
<feature type="compositionally biased region" description="Low complexity" evidence="1">
    <location>
        <begin position="198"/>
        <end position="209"/>
    </location>
</feature>
<evidence type="ECO:0000313" key="4">
    <source>
        <dbReference type="Proteomes" id="UP000240883"/>
    </source>
</evidence>
<organism evidence="3 4">
    <name type="scientific">Corynespora cassiicola Philippines</name>
    <dbReference type="NCBI Taxonomy" id="1448308"/>
    <lineage>
        <taxon>Eukaryota</taxon>
        <taxon>Fungi</taxon>
        <taxon>Dikarya</taxon>
        <taxon>Ascomycota</taxon>
        <taxon>Pezizomycotina</taxon>
        <taxon>Dothideomycetes</taxon>
        <taxon>Pleosporomycetidae</taxon>
        <taxon>Pleosporales</taxon>
        <taxon>Corynesporascaceae</taxon>
        <taxon>Corynespora</taxon>
    </lineage>
</organism>